<dbReference type="AlphaFoldDB" id="A0A0C3QB61"/>
<dbReference type="HOGENOM" id="CLU_2401289_0_0_1"/>
<protein>
    <submittedName>
        <fullName evidence="1">Uncharacterized protein</fullName>
    </submittedName>
</protein>
<dbReference type="Proteomes" id="UP000054248">
    <property type="component" value="Unassembled WGS sequence"/>
</dbReference>
<reference evidence="1 2" key="1">
    <citation type="submission" date="2014-04" db="EMBL/GenBank/DDBJ databases">
        <authorList>
            <consortium name="DOE Joint Genome Institute"/>
            <person name="Kuo A."/>
            <person name="Girlanda M."/>
            <person name="Perotto S."/>
            <person name="Kohler A."/>
            <person name="Nagy L.G."/>
            <person name="Floudas D."/>
            <person name="Copeland A."/>
            <person name="Barry K.W."/>
            <person name="Cichocki N."/>
            <person name="Veneault-Fourrey C."/>
            <person name="LaButti K."/>
            <person name="Lindquist E.A."/>
            <person name="Lipzen A."/>
            <person name="Lundell T."/>
            <person name="Morin E."/>
            <person name="Murat C."/>
            <person name="Sun H."/>
            <person name="Tunlid A."/>
            <person name="Henrissat B."/>
            <person name="Grigoriev I.V."/>
            <person name="Hibbett D.S."/>
            <person name="Martin F."/>
            <person name="Nordberg H.P."/>
            <person name="Cantor M.N."/>
            <person name="Hua S.X."/>
        </authorList>
    </citation>
    <scope>NUCLEOTIDE SEQUENCE [LARGE SCALE GENOMIC DNA]</scope>
    <source>
        <strain evidence="1 2">MUT 4182</strain>
    </source>
</reference>
<evidence type="ECO:0000313" key="2">
    <source>
        <dbReference type="Proteomes" id="UP000054248"/>
    </source>
</evidence>
<evidence type="ECO:0000313" key="1">
    <source>
        <dbReference type="EMBL" id="KIO22271.1"/>
    </source>
</evidence>
<keyword evidence="2" id="KW-1185">Reference proteome</keyword>
<name>A0A0C3QB61_9AGAM</name>
<organism evidence="1 2">
    <name type="scientific">Tulasnella calospora MUT 4182</name>
    <dbReference type="NCBI Taxonomy" id="1051891"/>
    <lineage>
        <taxon>Eukaryota</taxon>
        <taxon>Fungi</taxon>
        <taxon>Dikarya</taxon>
        <taxon>Basidiomycota</taxon>
        <taxon>Agaricomycotina</taxon>
        <taxon>Agaricomycetes</taxon>
        <taxon>Cantharellales</taxon>
        <taxon>Tulasnellaceae</taxon>
        <taxon>Tulasnella</taxon>
    </lineage>
</organism>
<proteinExistence type="predicted"/>
<sequence length="93" mass="11096">MMVFGYTIDYHMHLSEFRNLRWAQYRKPRTNVITFQSTTSTVTIRELDIRVFPYFASNTTNWSCINVSRRVREIYIILASTSWSGALHRPFRA</sequence>
<gene>
    <name evidence="1" type="ORF">M407DRAFT_119580</name>
</gene>
<accession>A0A0C3QB61</accession>
<dbReference type="EMBL" id="KN823114">
    <property type="protein sequence ID" value="KIO22271.1"/>
    <property type="molecule type" value="Genomic_DNA"/>
</dbReference>
<reference evidence="2" key="2">
    <citation type="submission" date="2015-01" db="EMBL/GenBank/DDBJ databases">
        <title>Evolutionary Origins and Diversification of the Mycorrhizal Mutualists.</title>
        <authorList>
            <consortium name="DOE Joint Genome Institute"/>
            <consortium name="Mycorrhizal Genomics Consortium"/>
            <person name="Kohler A."/>
            <person name="Kuo A."/>
            <person name="Nagy L.G."/>
            <person name="Floudas D."/>
            <person name="Copeland A."/>
            <person name="Barry K.W."/>
            <person name="Cichocki N."/>
            <person name="Veneault-Fourrey C."/>
            <person name="LaButti K."/>
            <person name="Lindquist E.A."/>
            <person name="Lipzen A."/>
            <person name="Lundell T."/>
            <person name="Morin E."/>
            <person name="Murat C."/>
            <person name="Riley R."/>
            <person name="Ohm R."/>
            <person name="Sun H."/>
            <person name="Tunlid A."/>
            <person name="Henrissat B."/>
            <person name="Grigoriev I.V."/>
            <person name="Hibbett D.S."/>
            <person name="Martin F."/>
        </authorList>
    </citation>
    <scope>NUCLEOTIDE SEQUENCE [LARGE SCALE GENOMIC DNA]</scope>
    <source>
        <strain evidence="2">MUT 4182</strain>
    </source>
</reference>